<keyword evidence="3" id="KW-1185">Reference proteome</keyword>
<comment type="caution">
    <text evidence="2">The sequence shown here is derived from an EMBL/GenBank/DDBJ whole genome shotgun (WGS) entry which is preliminary data.</text>
</comment>
<dbReference type="RefSeq" id="WP_286055578.1">
    <property type="nucleotide sequence ID" value="NZ_JASVWF010000006.1"/>
</dbReference>
<proteinExistence type="predicted"/>
<feature type="transmembrane region" description="Helical" evidence="1">
    <location>
        <begin position="103"/>
        <end position="122"/>
    </location>
</feature>
<keyword evidence="1" id="KW-1133">Transmembrane helix</keyword>
<evidence type="ECO:0000313" key="3">
    <source>
        <dbReference type="Proteomes" id="UP001231924"/>
    </source>
</evidence>
<reference evidence="2 3" key="1">
    <citation type="submission" date="2023-06" db="EMBL/GenBank/DDBJ databases">
        <title>Actinomycetospora Odt1-22.</title>
        <authorList>
            <person name="Supong K."/>
        </authorList>
    </citation>
    <scope>NUCLEOTIDE SEQUENCE [LARGE SCALE GENOMIC DNA]</scope>
    <source>
        <strain evidence="2 3">Odt1-22</strain>
    </source>
</reference>
<evidence type="ECO:0000313" key="2">
    <source>
        <dbReference type="EMBL" id="MDL5159011.1"/>
    </source>
</evidence>
<sequence length="143" mass="15227">MPDIVTAADRVFREPPRGCTRPASYTSAGLLLMSGGLALGCLLVVLYGNFGIVGLYPFFVAFLAHRAMRGRPATRIYVTWAAALMVTFSVWLAFAAGLSIRNLVNIAAAVATVGGIIFLWLPECTIFVSAVRAASDPSEGLLF</sequence>
<gene>
    <name evidence="2" type="ORF">QRT03_23795</name>
</gene>
<organism evidence="2 3">
    <name type="scientific">Actinomycetospora termitidis</name>
    <dbReference type="NCBI Taxonomy" id="3053470"/>
    <lineage>
        <taxon>Bacteria</taxon>
        <taxon>Bacillati</taxon>
        <taxon>Actinomycetota</taxon>
        <taxon>Actinomycetes</taxon>
        <taxon>Pseudonocardiales</taxon>
        <taxon>Pseudonocardiaceae</taxon>
        <taxon>Actinomycetospora</taxon>
    </lineage>
</organism>
<keyword evidence="1" id="KW-0812">Transmembrane</keyword>
<accession>A0ABT7MEZ9</accession>
<evidence type="ECO:0000256" key="1">
    <source>
        <dbReference type="SAM" id="Phobius"/>
    </source>
</evidence>
<feature type="transmembrane region" description="Helical" evidence="1">
    <location>
        <begin position="76"/>
        <end position="97"/>
    </location>
</feature>
<feature type="transmembrane region" description="Helical" evidence="1">
    <location>
        <begin position="37"/>
        <end position="64"/>
    </location>
</feature>
<protein>
    <submittedName>
        <fullName evidence="2">Uncharacterized protein</fullName>
    </submittedName>
</protein>
<name>A0ABT7MEZ9_9PSEU</name>
<keyword evidence="1" id="KW-0472">Membrane</keyword>
<dbReference type="EMBL" id="JASVWF010000006">
    <property type="protein sequence ID" value="MDL5159011.1"/>
    <property type="molecule type" value="Genomic_DNA"/>
</dbReference>
<dbReference type="Proteomes" id="UP001231924">
    <property type="component" value="Unassembled WGS sequence"/>
</dbReference>